<dbReference type="InterPro" id="IPR036957">
    <property type="entry name" value="Znf_PARP_sf"/>
</dbReference>
<evidence type="ECO:0000313" key="2">
    <source>
        <dbReference type="EMBL" id="KAK4344776.1"/>
    </source>
</evidence>
<keyword evidence="3" id="KW-1185">Reference proteome</keyword>
<comment type="caution">
    <text evidence="2">The sequence shown here is derived from an EMBL/GenBank/DDBJ whole genome shotgun (WGS) entry which is preliminary data.</text>
</comment>
<feature type="compositionally biased region" description="Basic and acidic residues" evidence="1">
    <location>
        <begin position="77"/>
        <end position="89"/>
    </location>
</feature>
<sequence length="126" mass="13837">MSVRISKPEGQRAKSLAWHHAKCFSEISSATQVEKLSGWDSLSTADQAAALSVTKLSPKSNQQRDQHPRLVLKGKKANSEKSKLAKAETDVSTSKKVLDRNTNNVKDEFSKASELESQLEAQTKAL</sequence>
<accession>A0AAE1R438</accession>
<name>A0AAE1R438_9SOLA</name>
<dbReference type="AlphaFoldDB" id="A0AAE1R438"/>
<feature type="compositionally biased region" description="Basic and acidic residues" evidence="1">
    <location>
        <begin position="105"/>
        <end position="114"/>
    </location>
</feature>
<reference evidence="2" key="1">
    <citation type="submission" date="2023-12" db="EMBL/GenBank/DDBJ databases">
        <title>Genome assembly of Anisodus tanguticus.</title>
        <authorList>
            <person name="Wang Y.-J."/>
        </authorList>
    </citation>
    <scope>NUCLEOTIDE SEQUENCE</scope>
    <source>
        <strain evidence="2">KB-2021</strain>
        <tissue evidence="2">Leaf</tissue>
    </source>
</reference>
<dbReference type="Proteomes" id="UP001291623">
    <property type="component" value="Unassembled WGS sequence"/>
</dbReference>
<dbReference type="SUPFAM" id="SSF57716">
    <property type="entry name" value="Glucocorticoid receptor-like (DNA-binding domain)"/>
    <property type="match status" value="1"/>
</dbReference>
<feature type="compositionally biased region" description="Polar residues" evidence="1">
    <location>
        <begin position="90"/>
        <end position="104"/>
    </location>
</feature>
<feature type="compositionally biased region" description="Polar residues" evidence="1">
    <location>
        <begin position="115"/>
        <end position="126"/>
    </location>
</feature>
<evidence type="ECO:0008006" key="4">
    <source>
        <dbReference type="Google" id="ProtNLM"/>
    </source>
</evidence>
<protein>
    <recommendedName>
        <fullName evidence="4">PARP-type domain-containing protein</fullName>
    </recommendedName>
</protein>
<gene>
    <name evidence="2" type="ORF">RND71_034952</name>
</gene>
<evidence type="ECO:0000313" key="3">
    <source>
        <dbReference type="Proteomes" id="UP001291623"/>
    </source>
</evidence>
<feature type="region of interest" description="Disordered" evidence="1">
    <location>
        <begin position="53"/>
        <end position="126"/>
    </location>
</feature>
<proteinExistence type="predicted"/>
<evidence type="ECO:0000256" key="1">
    <source>
        <dbReference type="SAM" id="MobiDB-lite"/>
    </source>
</evidence>
<dbReference type="Gene3D" id="3.30.1740.10">
    <property type="entry name" value="Zinc finger, PARP-type"/>
    <property type="match status" value="1"/>
</dbReference>
<organism evidence="2 3">
    <name type="scientific">Anisodus tanguticus</name>
    <dbReference type="NCBI Taxonomy" id="243964"/>
    <lineage>
        <taxon>Eukaryota</taxon>
        <taxon>Viridiplantae</taxon>
        <taxon>Streptophyta</taxon>
        <taxon>Embryophyta</taxon>
        <taxon>Tracheophyta</taxon>
        <taxon>Spermatophyta</taxon>
        <taxon>Magnoliopsida</taxon>
        <taxon>eudicotyledons</taxon>
        <taxon>Gunneridae</taxon>
        <taxon>Pentapetalae</taxon>
        <taxon>asterids</taxon>
        <taxon>lamiids</taxon>
        <taxon>Solanales</taxon>
        <taxon>Solanaceae</taxon>
        <taxon>Solanoideae</taxon>
        <taxon>Hyoscyameae</taxon>
        <taxon>Anisodus</taxon>
    </lineage>
</organism>
<dbReference type="GO" id="GO:0008270">
    <property type="term" value="F:zinc ion binding"/>
    <property type="evidence" value="ECO:0007669"/>
    <property type="project" value="InterPro"/>
</dbReference>
<dbReference type="EMBL" id="JAVYJV010000019">
    <property type="protein sequence ID" value="KAK4344776.1"/>
    <property type="molecule type" value="Genomic_DNA"/>
</dbReference>
<dbReference type="GO" id="GO:0003677">
    <property type="term" value="F:DNA binding"/>
    <property type="evidence" value="ECO:0007669"/>
    <property type="project" value="InterPro"/>
</dbReference>